<keyword evidence="5 8" id="KW-0645">Protease</keyword>
<dbReference type="GO" id="GO:0005737">
    <property type="term" value="C:cytoplasm"/>
    <property type="evidence" value="ECO:0007669"/>
    <property type="project" value="UniProtKB-SubCell"/>
</dbReference>
<evidence type="ECO:0000256" key="1">
    <source>
        <dbReference type="ARBA" id="ARBA00000135"/>
    </source>
</evidence>
<feature type="binding site" evidence="8">
    <location>
        <position position="281"/>
    </location>
    <ligand>
        <name>Mn(2+)</name>
        <dbReference type="ChEBI" id="CHEBI:29035"/>
        <label>2</label>
    </ligand>
</feature>
<evidence type="ECO:0000313" key="10">
    <source>
        <dbReference type="EMBL" id="PWR03233.1"/>
    </source>
</evidence>
<comment type="similarity">
    <text evidence="3 8">Belongs to the peptidase M17 family.</text>
</comment>
<feature type="binding site" evidence="8">
    <location>
        <position position="340"/>
    </location>
    <ligand>
        <name>Mn(2+)</name>
        <dbReference type="ChEBI" id="CHEBI:29035"/>
        <label>1</label>
    </ligand>
</feature>
<dbReference type="PANTHER" id="PTHR11963">
    <property type="entry name" value="LEUCINE AMINOPEPTIDASE-RELATED"/>
    <property type="match status" value="1"/>
</dbReference>
<sequence>MTTPPDIRFEPLSLDDIAGAEGRVAVFVAPDGTLGQPARRVNRLTRGALERAVDSARFADLPVGAGFDLAFPTGMQADAVQVVKLDRRASDDAARRAGAAIAAPRGTRPLLVLAGALPQAPQIALGLALRDYAFTDHKSPSDSDEERGAPGPVRIMANRPDDMALAASGNAARAEGVFLTRDLVNAPANVLTTTAFADRLAEMREIGLEVEVLDEPELEKLGMRTLLAVGQGSANPSKVVVMRWNGGGDAAPLALVGKGVIFDTGGISIKPAMGMEEMTADMGGAGVVSGVMRTLALRKAKANVVGLVGLVENMPDAAAMRPGDVIRSMKGDTIEVINTDAEGRLVLADVLWYAQERFAPAAMVDLATLTGAVIVGLGHEKAAVFSTDDGLADAFLKAAATECEGAWRLPLDSAYEKALKSRVADMRNSAGRAAGAITAAHFLKRFVRDTVPWMHLDIAGVALPPEPGRFAPKGATGWGVLALDRLVADRYEG</sequence>
<keyword evidence="7 8" id="KW-0464">Manganese</keyword>
<feature type="binding site" evidence="8">
    <location>
        <position position="258"/>
    </location>
    <ligand>
        <name>Mn(2+)</name>
        <dbReference type="ChEBI" id="CHEBI:29035"/>
        <label>2</label>
    </ligand>
</feature>
<evidence type="ECO:0000259" key="9">
    <source>
        <dbReference type="PROSITE" id="PS00631"/>
    </source>
</evidence>
<proteinExistence type="inferred from homology"/>
<dbReference type="InterPro" id="IPR023042">
    <property type="entry name" value="Peptidase_M17_leu_NH2_pept"/>
</dbReference>
<evidence type="ECO:0000256" key="8">
    <source>
        <dbReference type="HAMAP-Rule" id="MF_00181"/>
    </source>
</evidence>
<feature type="active site" evidence="8">
    <location>
        <position position="270"/>
    </location>
</feature>
<dbReference type="GO" id="GO:0030145">
    <property type="term" value="F:manganese ion binding"/>
    <property type="evidence" value="ECO:0007669"/>
    <property type="project" value="UniProtKB-UniRule"/>
</dbReference>
<comment type="subcellular location">
    <subcellularLocation>
        <location evidence="8">Cytoplasm</location>
    </subcellularLocation>
</comment>
<evidence type="ECO:0000256" key="7">
    <source>
        <dbReference type="ARBA" id="ARBA00023211"/>
    </source>
</evidence>
<dbReference type="GO" id="GO:0006508">
    <property type="term" value="P:proteolysis"/>
    <property type="evidence" value="ECO:0007669"/>
    <property type="project" value="UniProtKB-KW"/>
</dbReference>
<evidence type="ECO:0000313" key="11">
    <source>
        <dbReference type="Proteomes" id="UP000245680"/>
    </source>
</evidence>
<dbReference type="Gene3D" id="3.40.220.10">
    <property type="entry name" value="Leucine Aminopeptidase, subunit E, domain 1"/>
    <property type="match status" value="1"/>
</dbReference>
<name>A0A2V2LNE7_9RHOB</name>
<dbReference type="PANTHER" id="PTHR11963:SF23">
    <property type="entry name" value="CYTOSOL AMINOPEPTIDASE"/>
    <property type="match status" value="1"/>
</dbReference>
<comment type="cofactor">
    <cofactor evidence="8">
        <name>Mn(2+)</name>
        <dbReference type="ChEBI" id="CHEBI:29035"/>
    </cofactor>
    <text evidence="8">Binds 2 manganese ions per subunit.</text>
</comment>
<feature type="binding site" evidence="8">
    <location>
        <position position="263"/>
    </location>
    <ligand>
        <name>Mn(2+)</name>
        <dbReference type="ChEBI" id="CHEBI:29035"/>
        <label>2</label>
    </ligand>
</feature>
<dbReference type="InterPro" id="IPR011356">
    <property type="entry name" value="Leucine_aapep/pepB"/>
</dbReference>
<evidence type="ECO:0000256" key="5">
    <source>
        <dbReference type="ARBA" id="ARBA00022670"/>
    </source>
</evidence>
<feature type="binding site" evidence="8">
    <location>
        <position position="263"/>
    </location>
    <ligand>
        <name>Mn(2+)</name>
        <dbReference type="ChEBI" id="CHEBI:29035"/>
        <label>1</label>
    </ligand>
</feature>
<dbReference type="InterPro" id="IPR043472">
    <property type="entry name" value="Macro_dom-like"/>
</dbReference>
<dbReference type="Proteomes" id="UP000245680">
    <property type="component" value="Unassembled WGS sequence"/>
</dbReference>
<comment type="caution">
    <text evidence="10">The sequence shown here is derived from an EMBL/GenBank/DDBJ whole genome shotgun (WGS) entry which is preliminary data.</text>
</comment>
<protein>
    <recommendedName>
        <fullName evidence="8">Probable cytosol aminopeptidase</fullName>
        <ecNumber evidence="8">3.4.11.1</ecNumber>
    </recommendedName>
    <alternativeName>
        <fullName evidence="8">Leucine aminopeptidase</fullName>
        <shortName evidence="8">LAP</shortName>
        <ecNumber evidence="8">3.4.11.10</ecNumber>
    </alternativeName>
    <alternativeName>
        <fullName evidence="8">Leucyl aminopeptidase</fullName>
    </alternativeName>
</protein>
<dbReference type="SUPFAM" id="SSF53187">
    <property type="entry name" value="Zn-dependent exopeptidases"/>
    <property type="match status" value="1"/>
</dbReference>
<evidence type="ECO:0000256" key="3">
    <source>
        <dbReference type="ARBA" id="ARBA00009528"/>
    </source>
</evidence>
<evidence type="ECO:0000256" key="2">
    <source>
        <dbReference type="ARBA" id="ARBA00000967"/>
    </source>
</evidence>
<keyword evidence="8" id="KW-0479">Metal-binding</keyword>
<dbReference type="EMBL" id="QGKU01000029">
    <property type="protein sequence ID" value="PWR03233.1"/>
    <property type="molecule type" value="Genomic_DNA"/>
</dbReference>
<keyword evidence="6 8" id="KW-0378">Hydrolase</keyword>
<dbReference type="Pfam" id="PF00883">
    <property type="entry name" value="Peptidase_M17"/>
    <property type="match status" value="1"/>
</dbReference>
<keyword evidence="4 8" id="KW-0031">Aminopeptidase</keyword>
<comment type="function">
    <text evidence="8">Presumably involved in the processing and regular turnover of intracellular proteins. Catalyzes the removal of unsubstituted N-terminal amino acids from various peptides.</text>
</comment>
<gene>
    <name evidence="8" type="primary">pepA</name>
    <name evidence="10" type="ORF">DKT77_07125</name>
</gene>
<dbReference type="NCBIfam" id="NF002075">
    <property type="entry name" value="PRK00913.2-2"/>
    <property type="match status" value="1"/>
</dbReference>
<dbReference type="InterPro" id="IPR000819">
    <property type="entry name" value="Peptidase_M17_C"/>
</dbReference>
<dbReference type="Gene3D" id="3.40.630.10">
    <property type="entry name" value="Zn peptidases"/>
    <property type="match status" value="1"/>
</dbReference>
<dbReference type="OrthoDB" id="9809354at2"/>
<dbReference type="PRINTS" id="PR00481">
    <property type="entry name" value="LAMNOPPTDASE"/>
</dbReference>
<dbReference type="EC" id="3.4.11.10" evidence="8"/>
<evidence type="ECO:0000256" key="4">
    <source>
        <dbReference type="ARBA" id="ARBA00022438"/>
    </source>
</evidence>
<dbReference type="NCBIfam" id="NF002077">
    <property type="entry name" value="PRK00913.2-4"/>
    <property type="match status" value="1"/>
</dbReference>
<feature type="active site" evidence="8">
    <location>
        <position position="344"/>
    </location>
</feature>
<comment type="catalytic activity">
    <reaction evidence="2 8">
        <text>Release of an N-terminal amino acid, preferentially leucine, but not glutamic or aspartic acids.</text>
        <dbReference type="EC" id="3.4.11.10"/>
    </reaction>
</comment>
<dbReference type="PROSITE" id="PS00631">
    <property type="entry name" value="CYTOSOL_AP"/>
    <property type="match status" value="1"/>
</dbReference>
<feature type="binding site" evidence="8">
    <location>
        <position position="342"/>
    </location>
    <ligand>
        <name>Mn(2+)</name>
        <dbReference type="ChEBI" id="CHEBI:29035"/>
        <label>1</label>
    </ligand>
</feature>
<comment type="catalytic activity">
    <reaction evidence="1 8">
        <text>Release of an N-terminal amino acid, Xaa-|-Yaa-, in which Xaa is preferably Leu, but may be other amino acids including Pro although not Arg or Lys, and Yaa may be Pro. Amino acid amides and methyl esters are also readily hydrolyzed, but rates on arylamides are exceedingly low.</text>
        <dbReference type="EC" id="3.4.11.1"/>
    </reaction>
</comment>
<dbReference type="HAMAP" id="MF_00181">
    <property type="entry name" value="Cytosol_peptidase_M17"/>
    <property type="match status" value="1"/>
</dbReference>
<dbReference type="GO" id="GO:0070006">
    <property type="term" value="F:metalloaminopeptidase activity"/>
    <property type="evidence" value="ECO:0007669"/>
    <property type="project" value="InterPro"/>
</dbReference>
<feature type="binding site" evidence="8">
    <location>
        <position position="342"/>
    </location>
    <ligand>
        <name>Mn(2+)</name>
        <dbReference type="ChEBI" id="CHEBI:29035"/>
        <label>2</label>
    </ligand>
</feature>
<accession>A0A2V2LNE7</accession>
<organism evidence="10 11">
    <name type="scientific">Meridianimarinicoccus roseus</name>
    <dbReference type="NCBI Taxonomy" id="2072018"/>
    <lineage>
        <taxon>Bacteria</taxon>
        <taxon>Pseudomonadati</taxon>
        <taxon>Pseudomonadota</taxon>
        <taxon>Alphaproteobacteria</taxon>
        <taxon>Rhodobacterales</taxon>
        <taxon>Paracoccaceae</taxon>
        <taxon>Meridianimarinicoccus</taxon>
    </lineage>
</organism>
<keyword evidence="11" id="KW-1185">Reference proteome</keyword>
<dbReference type="CDD" id="cd00433">
    <property type="entry name" value="Peptidase_M17"/>
    <property type="match status" value="1"/>
</dbReference>
<feature type="domain" description="Cytosol aminopeptidase" evidence="9">
    <location>
        <begin position="338"/>
        <end position="345"/>
    </location>
</feature>
<dbReference type="AlphaFoldDB" id="A0A2V2LNE7"/>
<keyword evidence="8" id="KW-0963">Cytoplasm</keyword>
<dbReference type="EC" id="3.4.11.1" evidence="8"/>
<evidence type="ECO:0000256" key="6">
    <source>
        <dbReference type="ARBA" id="ARBA00022801"/>
    </source>
</evidence>
<dbReference type="RefSeq" id="WP_109811026.1">
    <property type="nucleotide sequence ID" value="NZ_QGKU01000029.1"/>
</dbReference>
<reference evidence="10 11" key="1">
    <citation type="submission" date="2018-05" db="EMBL/GenBank/DDBJ databases">
        <title>Rhodobacteraceae gen. nov., sp. nov. isolated from sea water.</title>
        <authorList>
            <person name="Ren Y."/>
        </authorList>
    </citation>
    <scope>NUCLEOTIDE SEQUENCE [LARGE SCALE GENOMIC DNA]</scope>
    <source>
        <strain evidence="10 11">TG-679</strain>
    </source>
</reference>